<keyword evidence="1" id="KW-0677">Repeat</keyword>
<dbReference type="EMBL" id="WIGN01000457">
    <property type="protein sequence ID" value="KAF6792350.1"/>
    <property type="molecule type" value="Genomic_DNA"/>
</dbReference>
<sequence length="217" mass="25131">MKYLCQNAQTQEYLQSWAGDKTLITANFFFWRPGTTFQRSLDGLRRALLFTIMDEIPSLVQVGFPKQWSLAVEDRPCQIHGRDVEAALKLVLDQSDLLAAHKVAFFIDGLDEFEGDHDHMTKLLLRWVREYKDGVKLCVSNREWEIFRQRLVGCPGIRLQDITVRDIKSYVNHELSENEEFERFALTSPNILGLVEQITAKAEGVFLWVKITLRGLK</sequence>
<evidence type="ECO:0000313" key="4">
    <source>
        <dbReference type="Proteomes" id="UP000652219"/>
    </source>
</evidence>
<evidence type="ECO:0000259" key="2">
    <source>
        <dbReference type="Pfam" id="PF24883"/>
    </source>
</evidence>
<evidence type="ECO:0000256" key="1">
    <source>
        <dbReference type="ARBA" id="ARBA00022737"/>
    </source>
</evidence>
<dbReference type="Proteomes" id="UP000652219">
    <property type="component" value="Unassembled WGS sequence"/>
</dbReference>
<reference evidence="3 4" key="1">
    <citation type="journal article" date="2020" name="Phytopathology">
        <title>Genome Sequence Resources of Colletotrichum truncatum, C. plurivorum, C. musicola, and C. sojae: Four Species Pathogenic to Soybean (Glycine max).</title>
        <authorList>
            <person name="Rogerio F."/>
            <person name="Boufleur T.R."/>
            <person name="Ciampi-Guillardi M."/>
            <person name="Sukno S.A."/>
            <person name="Thon M.R."/>
            <person name="Massola Junior N.S."/>
            <person name="Baroncelli R."/>
        </authorList>
    </citation>
    <scope>NUCLEOTIDE SEQUENCE [LARGE SCALE GENOMIC DNA]</scope>
    <source>
        <strain evidence="3 4">LFN0009</strain>
    </source>
</reference>
<organism evidence="3 4">
    <name type="scientific">Colletotrichum sojae</name>
    <dbReference type="NCBI Taxonomy" id="2175907"/>
    <lineage>
        <taxon>Eukaryota</taxon>
        <taxon>Fungi</taxon>
        <taxon>Dikarya</taxon>
        <taxon>Ascomycota</taxon>
        <taxon>Pezizomycotina</taxon>
        <taxon>Sordariomycetes</taxon>
        <taxon>Hypocreomycetidae</taxon>
        <taxon>Glomerellales</taxon>
        <taxon>Glomerellaceae</taxon>
        <taxon>Colletotrichum</taxon>
        <taxon>Colletotrichum orchidearum species complex</taxon>
    </lineage>
</organism>
<comment type="caution">
    <text evidence="3">The sequence shown here is derived from an EMBL/GenBank/DDBJ whole genome shotgun (WGS) entry which is preliminary data.</text>
</comment>
<dbReference type="PANTHER" id="PTHR10039:SF5">
    <property type="entry name" value="NACHT DOMAIN-CONTAINING PROTEIN"/>
    <property type="match status" value="1"/>
</dbReference>
<accession>A0A8H6IR52</accession>
<dbReference type="Pfam" id="PF24883">
    <property type="entry name" value="NPHP3_N"/>
    <property type="match status" value="1"/>
</dbReference>
<name>A0A8H6IR52_9PEZI</name>
<feature type="domain" description="Nephrocystin 3-like N-terminal" evidence="2">
    <location>
        <begin position="25"/>
        <end position="142"/>
    </location>
</feature>
<proteinExistence type="predicted"/>
<evidence type="ECO:0000313" key="3">
    <source>
        <dbReference type="EMBL" id="KAF6792350.1"/>
    </source>
</evidence>
<protein>
    <recommendedName>
        <fullName evidence="2">Nephrocystin 3-like N-terminal domain-containing protein</fullName>
    </recommendedName>
</protein>
<dbReference type="PANTHER" id="PTHR10039">
    <property type="entry name" value="AMELOGENIN"/>
    <property type="match status" value="1"/>
</dbReference>
<dbReference type="InterPro" id="IPR056884">
    <property type="entry name" value="NPHP3-like_N"/>
</dbReference>
<dbReference type="AlphaFoldDB" id="A0A8H6IR52"/>
<keyword evidence="4" id="KW-1185">Reference proteome</keyword>
<gene>
    <name evidence="3" type="ORF">CSOJ01_14174</name>
</gene>